<dbReference type="SMART" id="SM00849">
    <property type="entry name" value="Lactamase_B"/>
    <property type="match status" value="1"/>
</dbReference>
<dbReference type="InterPro" id="IPR050662">
    <property type="entry name" value="Sec-metab_biosynth-thioest"/>
</dbReference>
<dbReference type="Gene3D" id="1.10.10.10">
    <property type="entry name" value="Winged helix-like DNA-binding domain superfamily/Winged helix DNA-binding domain"/>
    <property type="match status" value="1"/>
</dbReference>
<dbReference type="GO" id="GO:0016787">
    <property type="term" value="F:hydrolase activity"/>
    <property type="evidence" value="ECO:0007669"/>
    <property type="project" value="UniProtKB-KW"/>
</dbReference>
<dbReference type="Gene3D" id="3.60.15.10">
    <property type="entry name" value="Ribonuclease Z/Hydroxyacylglutathione hydrolase-like"/>
    <property type="match status" value="1"/>
</dbReference>
<reference evidence="2 3" key="1">
    <citation type="submission" date="2018-03" db="EMBL/GenBank/DDBJ databases">
        <title>Genomic Encyclopedia of Archaeal and Bacterial Type Strains, Phase II (KMG-II): from individual species to whole genera.</title>
        <authorList>
            <person name="Goeker M."/>
        </authorList>
    </citation>
    <scope>NUCLEOTIDE SEQUENCE [LARGE SCALE GENOMIC DNA]</scope>
    <source>
        <strain evidence="2 3">DSM 101533</strain>
    </source>
</reference>
<proteinExistence type="predicted"/>
<comment type="caution">
    <text evidence="2">The sequence shown here is derived from an EMBL/GenBank/DDBJ whole genome shotgun (WGS) entry which is preliminary data.</text>
</comment>
<dbReference type="AlphaFoldDB" id="A0A2T0VTP2"/>
<name>A0A2T0VTP2_9RHOB</name>
<organism evidence="2 3">
    <name type="scientific">Yoonia maritima</name>
    <dbReference type="NCBI Taxonomy" id="1435347"/>
    <lineage>
        <taxon>Bacteria</taxon>
        <taxon>Pseudomonadati</taxon>
        <taxon>Pseudomonadota</taxon>
        <taxon>Alphaproteobacteria</taxon>
        <taxon>Rhodobacterales</taxon>
        <taxon>Paracoccaceae</taxon>
        <taxon>Yoonia</taxon>
    </lineage>
</organism>
<dbReference type="InterPro" id="IPR036388">
    <property type="entry name" value="WH-like_DNA-bd_sf"/>
</dbReference>
<gene>
    <name evidence="2" type="ORF">CLV80_12021</name>
</gene>
<dbReference type="InterPro" id="IPR036866">
    <property type="entry name" value="RibonucZ/Hydroxyglut_hydro"/>
</dbReference>
<dbReference type="PANTHER" id="PTHR23131">
    <property type="entry name" value="ENDORIBONUCLEASE LACTB2"/>
    <property type="match status" value="1"/>
</dbReference>
<keyword evidence="2" id="KW-0378">Hydrolase</keyword>
<dbReference type="PANTHER" id="PTHR23131:SF0">
    <property type="entry name" value="ENDORIBONUCLEASE LACTB2"/>
    <property type="match status" value="1"/>
</dbReference>
<dbReference type="CDD" id="cd16278">
    <property type="entry name" value="metallo-hydrolase-like_MBL-fold"/>
    <property type="match status" value="1"/>
</dbReference>
<feature type="domain" description="Metallo-beta-lactamase" evidence="1">
    <location>
        <begin position="27"/>
        <end position="206"/>
    </location>
</feature>
<sequence>MVGKAIKLAPDLQRILAPNVSPMTCWGTNTYIVGDRDVVIIDPGPDDPAHLAAILHALKGRHVSCILVTHSHIDHSGLASPLSAATNAPIAAFGDSRAGRSDVMSDLVARGLATGGEGVDHSFTPDQTLKDGENLDGSWGRVTAVHTPGHMANHMCFHWNDIIFTGDHVMGWASSVISPPDGDLTQFMQSCKKLAVIPCARFLSAHGAPIETPAERLEWLLAHRYAREAQIISQLEQGAATISELTDSLYRGLSPGLRVIAQRNVFAHAIDLTLRGQIVAKPDLQFDAKYQLFKALSVERK</sequence>
<evidence type="ECO:0000259" key="1">
    <source>
        <dbReference type="SMART" id="SM00849"/>
    </source>
</evidence>
<evidence type="ECO:0000313" key="2">
    <source>
        <dbReference type="EMBL" id="PRY74243.1"/>
    </source>
</evidence>
<dbReference type="Proteomes" id="UP000238007">
    <property type="component" value="Unassembled WGS sequence"/>
</dbReference>
<dbReference type="SUPFAM" id="SSF56281">
    <property type="entry name" value="Metallo-hydrolase/oxidoreductase"/>
    <property type="match status" value="1"/>
</dbReference>
<evidence type="ECO:0000313" key="3">
    <source>
        <dbReference type="Proteomes" id="UP000238007"/>
    </source>
</evidence>
<dbReference type="EMBL" id="PVTP01000020">
    <property type="protein sequence ID" value="PRY74243.1"/>
    <property type="molecule type" value="Genomic_DNA"/>
</dbReference>
<protein>
    <submittedName>
        <fullName evidence="2">Glyoxylase-like metal-dependent hydrolase (Beta-lactamase superfamily II)</fullName>
    </submittedName>
</protein>
<dbReference type="Pfam" id="PF00753">
    <property type="entry name" value="Lactamase_B"/>
    <property type="match status" value="1"/>
</dbReference>
<keyword evidence="3" id="KW-1185">Reference proteome</keyword>
<accession>A0A2T0VTP2</accession>
<dbReference type="InterPro" id="IPR001279">
    <property type="entry name" value="Metallo-B-lactamas"/>
</dbReference>